<dbReference type="Pfam" id="PF07690">
    <property type="entry name" value="MFS_1"/>
    <property type="match status" value="1"/>
</dbReference>
<accession>A0A6G1G3T3</accession>
<feature type="transmembrane region" description="Helical" evidence="6">
    <location>
        <begin position="68"/>
        <end position="99"/>
    </location>
</feature>
<feature type="transmembrane region" description="Helical" evidence="6">
    <location>
        <begin position="425"/>
        <end position="447"/>
    </location>
</feature>
<keyword evidence="2 6" id="KW-0812">Transmembrane</keyword>
<evidence type="ECO:0000256" key="6">
    <source>
        <dbReference type="SAM" id="Phobius"/>
    </source>
</evidence>
<feature type="transmembrane region" description="Helical" evidence="6">
    <location>
        <begin position="179"/>
        <end position="201"/>
    </location>
</feature>
<evidence type="ECO:0000256" key="3">
    <source>
        <dbReference type="ARBA" id="ARBA00022989"/>
    </source>
</evidence>
<evidence type="ECO:0000313" key="7">
    <source>
        <dbReference type="EMBL" id="KAF1812566.1"/>
    </source>
</evidence>
<feature type="transmembrane region" description="Helical" evidence="6">
    <location>
        <begin position="208"/>
        <end position="226"/>
    </location>
</feature>
<name>A0A6G1G3T3_9PEZI</name>
<dbReference type="PANTHER" id="PTHR23502">
    <property type="entry name" value="MAJOR FACILITATOR SUPERFAMILY"/>
    <property type="match status" value="1"/>
</dbReference>
<proteinExistence type="predicted"/>
<dbReference type="GeneID" id="54421839"/>
<dbReference type="RefSeq" id="XP_033534197.1">
    <property type="nucleotide sequence ID" value="XM_033681269.1"/>
</dbReference>
<dbReference type="GO" id="GO:0022857">
    <property type="term" value="F:transmembrane transporter activity"/>
    <property type="evidence" value="ECO:0007669"/>
    <property type="project" value="InterPro"/>
</dbReference>
<evidence type="ECO:0000313" key="9">
    <source>
        <dbReference type="RefSeq" id="XP_033534197.1"/>
    </source>
</evidence>
<dbReference type="PANTHER" id="PTHR23502:SF164">
    <property type="entry name" value="MAJOR FACILITATOR SUPERFAMILY (MFS) PROFILE DOMAIN-CONTAINING PROTEIN"/>
    <property type="match status" value="1"/>
</dbReference>
<keyword evidence="8" id="KW-1185">Reference proteome</keyword>
<dbReference type="Proteomes" id="UP000504638">
    <property type="component" value="Unplaced"/>
</dbReference>
<reference evidence="9" key="3">
    <citation type="submission" date="2025-04" db="UniProtKB">
        <authorList>
            <consortium name="RefSeq"/>
        </authorList>
    </citation>
    <scope>IDENTIFICATION</scope>
    <source>
        <strain evidence="9">CBS 781.70</strain>
    </source>
</reference>
<sequence>MDPEKEPSVVHQEERTASAGRDMTTRGDREEVADGTINLYDSTGTIQLIPVPSSDPNDPLRIPERRKWAVLFTICLFAAAGLTAVQSIAAILPTVSLYYQDLDPNMMSMGSAGMPPGGLPPNGLPPGGLPPGVLPSDGLPPSGLPPGGIPPSGALIRRETHYEGISFPSVPGKPSQQTISQLGTLPSLFVGLGGILSILGAQLTGTRLMMVLDAAIVVVCLCWAAASNGKDHGLYSHIGARCVLGLGVGAVESLAPLIIQDINYVHNRNSKLAVLWSTGGIVGTGLGIASTYIVSALSWRWYYWILAFIGATALVLIGLVIPETSWARTEADLAGLSPKGTDGFVEPVRPSGRDRSYLYSLRLTSSETGAQKMWETCTDLLRCALFPNIIWLVCLNACFIGVVLSSGLVLGNVLVINYGWSPDKIGLSTIPLAVSSLVAIPVIGFGGDRVIQFLAKRNNGVHEVST</sequence>
<organism evidence="7">
    <name type="scientific">Eremomyces bilateralis CBS 781.70</name>
    <dbReference type="NCBI Taxonomy" id="1392243"/>
    <lineage>
        <taxon>Eukaryota</taxon>
        <taxon>Fungi</taxon>
        <taxon>Dikarya</taxon>
        <taxon>Ascomycota</taxon>
        <taxon>Pezizomycotina</taxon>
        <taxon>Dothideomycetes</taxon>
        <taxon>Dothideomycetes incertae sedis</taxon>
        <taxon>Eremomycetales</taxon>
        <taxon>Eremomycetaceae</taxon>
        <taxon>Eremomyces</taxon>
    </lineage>
</organism>
<feature type="transmembrane region" description="Helical" evidence="6">
    <location>
        <begin position="301"/>
        <end position="321"/>
    </location>
</feature>
<dbReference type="InterPro" id="IPR011701">
    <property type="entry name" value="MFS"/>
</dbReference>
<feature type="transmembrane region" description="Helical" evidence="6">
    <location>
        <begin position="389"/>
        <end position="419"/>
    </location>
</feature>
<keyword evidence="4 6" id="KW-0472">Membrane</keyword>
<dbReference type="OrthoDB" id="268400at2759"/>
<dbReference type="GO" id="GO:0005886">
    <property type="term" value="C:plasma membrane"/>
    <property type="evidence" value="ECO:0007669"/>
    <property type="project" value="TreeGrafter"/>
</dbReference>
<dbReference type="InterPro" id="IPR036259">
    <property type="entry name" value="MFS_trans_sf"/>
</dbReference>
<reference evidence="9" key="2">
    <citation type="submission" date="2020-04" db="EMBL/GenBank/DDBJ databases">
        <authorList>
            <consortium name="NCBI Genome Project"/>
        </authorList>
    </citation>
    <scope>NUCLEOTIDE SEQUENCE</scope>
    <source>
        <strain evidence="9">CBS 781.70</strain>
    </source>
</reference>
<feature type="compositionally biased region" description="Basic and acidic residues" evidence="5">
    <location>
        <begin position="1"/>
        <end position="16"/>
    </location>
</feature>
<dbReference type="EMBL" id="ML975157">
    <property type="protein sequence ID" value="KAF1812566.1"/>
    <property type="molecule type" value="Genomic_DNA"/>
</dbReference>
<gene>
    <name evidence="7 9" type="ORF">P152DRAFT_473720</name>
</gene>
<protein>
    <submittedName>
        <fullName evidence="7 9">MFS general substrate transporter</fullName>
    </submittedName>
</protein>
<dbReference type="Gene3D" id="1.20.1250.20">
    <property type="entry name" value="MFS general substrate transporter like domains"/>
    <property type="match status" value="1"/>
</dbReference>
<reference evidence="7 9" key="1">
    <citation type="submission" date="2020-01" db="EMBL/GenBank/DDBJ databases">
        <authorList>
            <consortium name="DOE Joint Genome Institute"/>
            <person name="Haridas S."/>
            <person name="Albert R."/>
            <person name="Binder M."/>
            <person name="Bloem J."/>
            <person name="Labutti K."/>
            <person name="Salamov A."/>
            <person name="Andreopoulos B."/>
            <person name="Baker S.E."/>
            <person name="Barry K."/>
            <person name="Bills G."/>
            <person name="Bluhm B.H."/>
            <person name="Cannon C."/>
            <person name="Castanera R."/>
            <person name="Culley D.E."/>
            <person name="Daum C."/>
            <person name="Ezra D."/>
            <person name="Gonzalez J.B."/>
            <person name="Henrissat B."/>
            <person name="Kuo A."/>
            <person name="Liang C."/>
            <person name="Lipzen A."/>
            <person name="Lutzoni F."/>
            <person name="Magnuson J."/>
            <person name="Mondo S."/>
            <person name="Nolan M."/>
            <person name="Ohm R."/>
            <person name="Pangilinan J."/>
            <person name="Park H.-J."/>
            <person name="Ramirez L."/>
            <person name="Alfaro M."/>
            <person name="Sun H."/>
            <person name="Tritt A."/>
            <person name="Yoshinaga Y."/>
            <person name="Zwiers L.-H."/>
            <person name="Turgeon B.G."/>
            <person name="Goodwin S.B."/>
            <person name="Spatafora J.W."/>
            <person name="Crous P.W."/>
            <person name="Grigoriev I.V."/>
        </authorList>
    </citation>
    <scope>NUCLEOTIDE SEQUENCE</scope>
    <source>
        <strain evidence="7 9">CBS 781.70</strain>
    </source>
</reference>
<evidence type="ECO:0000256" key="1">
    <source>
        <dbReference type="ARBA" id="ARBA00004141"/>
    </source>
</evidence>
<dbReference type="AlphaFoldDB" id="A0A6G1G3T3"/>
<dbReference type="SUPFAM" id="SSF103473">
    <property type="entry name" value="MFS general substrate transporter"/>
    <property type="match status" value="1"/>
</dbReference>
<evidence type="ECO:0000256" key="2">
    <source>
        <dbReference type="ARBA" id="ARBA00022692"/>
    </source>
</evidence>
<evidence type="ECO:0000256" key="4">
    <source>
        <dbReference type="ARBA" id="ARBA00023136"/>
    </source>
</evidence>
<evidence type="ECO:0000313" key="8">
    <source>
        <dbReference type="Proteomes" id="UP000504638"/>
    </source>
</evidence>
<evidence type="ECO:0000256" key="5">
    <source>
        <dbReference type="SAM" id="MobiDB-lite"/>
    </source>
</evidence>
<keyword evidence="3 6" id="KW-1133">Transmembrane helix</keyword>
<feature type="transmembrane region" description="Helical" evidence="6">
    <location>
        <begin position="272"/>
        <end position="295"/>
    </location>
</feature>
<comment type="subcellular location">
    <subcellularLocation>
        <location evidence="1">Membrane</location>
        <topology evidence="1">Multi-pass membrane protein</topology>
    </subcellularLocation>
</comment>
<feature type="region of interest" description="Disordered" evidence="5">
    <location>
        <begin position="1"/>
        <end position="30"/>
    </location>
</feature>
<feature type="transmembrane region" description="Helical" evidence="6">
    <location>
        <begin position="238"/>
        <end position="260"/>
    </location>
</feature>